<dbReference type="PATRIC" id="fig|742734.4.peg.5485"/>
<dbReference type="Gene3D" id="1.10.10.2840">
    <property type="entry name" value="PucR C-terminal helix-turn-helix domain"/>
    <property type="match status" value="1"/>
</dbReference>
<dbReference type="AlphaFoldDB" id="A0A0J9BKZ2"/>
<dbReference type="Pfam" id="PF05651">
    <property type="entry name" value="Diacid_rec"/>
    <property type="match status" value="1"/>
</dbReference>
<evidence type="ECO:0000259" key="1">
    <source>
        <dbReference type="Pfam" id="PF05651"/>
    </source>
</evidence>
<comment type="caution">
    <text evidence="3">The sequence shown here is derived from an EMBL/GenBank/DDBJ whole genome shotgun (WGS) entry which is preliminary data.</text>
</comment>
<sequence length="392" mass="45644">MNAYEMAHVSQKFVQYLQGALAEHGINLNITNQRGMIIASSCEDSIKKFCEPAFRAIDKNQTVLVSCNDSPEFSNAREGIYIPLHHGQNLLGALGLEGNLQQAFSLKSMCLLTAKSFFEMEFYKESYWGKLDQRNIFTKILLYCEEDPFPSEVHHITEKFNIDTTLVRIPILFILRYNELSEDKLITEFKKNPSHTSQDIICITRGQNAVVFRALSQDPSLAVSQYRESVDTYIKNAQQLSINNGQPFICTIGSLQNKLLNYHRAFRHTLWVCNNCADVTYEHETMTYYFYDYVFEYIQSQINMEETSMIFNVFSEVLLNREWDSFSRNMGSLLHNNMNISQSAKDLYLHRNTLINWINRYKQLFGVDPVNDNVGREFTQQLYHFYTHSLTQ</sequence>
<proteinExistence type="predicted"/>
<organism evidence="3 4">
    <name type="scientific">[Clostridium] citroniae WAL-19142</name>
    <dbReference type="NCBI Taxonomy" id="742734"/>
    <lineage>
        <taxon>Bacteria</taxon>
        <taxon>Bacillati</taxon>
        <taxon>Bacillota</taxon>
        <taxon>Clostridia</taxon>
        <taxon>Lachnospirales</taxon>
        <taxon>Lachnospiraceae</taxon>
        <taxon>Enterocloster</taxon>
    </lineage>
</organism>
<reference evidence="3 4" key="1">
    <citation type="submission" date="2011-04" db="EMBL/GenBank/DDBJ databases">
        <title>The Genome Sequence of Clostridium citroniae WAL-19142.</title>
        <authorList>
            <consortium name="The Broad Institute Genome Sequencing Platform"/>
            <person name="Earl A."/>
            <person name="Ward D."/>
            <person name="Feldgarden M."/>
            <person name="Gevers D."/>
            <person name="Warren Y.A."/>
            <person name="Tyrrell K.L."/>
            <person name="Citron D.M."/>
            <person name="Goldstein E.J."/>
            <person name="Daigneault M."/>
            <person name="Allen-Vercoe E."/>
            <person name="Young S.K."/>
            <person name="Zeng Q."/>
            <person name="Gargeya S."/>
            <person name="Fitzgerald M."/>
            <person name="Haas B."/>
            <person name="Abouelleil A."/>
            <person name="Alvarado L."/>
            <person name="Arachchi H.M."/>
            <person name="Berlin A."/>
            <person name="Brown A."/>
            <person name="Chapman S.B."/>
            <person name="Chen Z."/>
            <person name="Dunbar C."/>
            <person name="Freedman E."/>
            <person name="Gearin G."/>
            <person name="Gellesch M."/>
            <person name="Goldberg J."/>
            <person name="Griggs A."/>
            <person name="Gujja S."/>
            <person name="Heilman E.R."/>
            <person name="Heiman D."/>
            <person name="Howarth C."/>
            <person name="Larson L."/>
            <person name="Lui A."/>
            <person name="MacDonald P.J."/>
            <person name="Mehta T."/>
            <person name="Montmayeur A."/>
            <person name="Murphy C."/>
            <person name="Neiman D."/>
            <person name="Pearson M."/>
            <person name="Priest M."/>
            <person name="Roberts A."/>
            <person name="Saif S."/>
            <person name="Shea T."/>
            <person name="Shenoy N."/>
            <person name="Sisk P."/>
            <person name="Stolte C."/>
            <person name="Sykes S."/>
            <person name="White J."/>
            <person name="Yandava C."/>
            <person name="Wortman J."/>
            <person name="Nusbaum C."/>
            <person name="Birren B."/>
        </authorList>
    </citation>
    <scope>NUCLEOTIDE SEQUENCE [LARGE SCALE GENOMIC DNA]</scope>
    <source>
        <strain evidence="3 4">WAL-19142</strain>
    </source>
</reference>
<name>A0A0J9BKZ2_9FIRM</name>
<evidence type="ECO:0000313" key="3">
    <source>
        <dbReference type="EMBL" id="KMW12954.1"/>
    </source>
</evidence>
<dbReference type="OrthoDB" id="9815946at2"/>
<gene>
    <name evidence="3" type="ORF">HMPREF9470_05126</name>
</gene>
<dbReference type="EMBL" id="ADLK01000047">
    <property type="protein sequence ID" value="KMW12954.1"/>
    <property type="molecule type" value="Genomic_DNA"/>
</dbReference>
<evidence type="ECO:0000259" key="2">
    <source>
        <dbReference type="Pfam" id="PF13556"/>
    </source>
</evidence>
<dbReference type="InterPro" id="IPR042070">
    <property type="entry name" value="PucR_C-HTH_sf"/>
</dbReference>
<accession>A0A0J9BKZ2</accession>
<feature type="domain" description="PucR C-terminal helix-turn-helix" evidence="2">
    <location>
        <begin position="333"/>
        <end position="370"/>
    </location>
</feature>
<dbReference type="Pfam" id="PF13556">
    <property type="entry name" value="HTH_30"/>
    <property type="match status" value="1"/>
</dbReference>
<evidence type="ECO:0008006" key="5">
    <source>
        <dbReference type="Google" id="ProtNLM"/>
    </source>
</evidence>
<feature type="domain" description="Putative sugar diacid recognition" evidence="1">
    <location>
        <begin position="22"/>
        <end position="127"/>
    </location>
</feature>
<dbReference type="RefSeq" id="WP_007870539.1">
    <property type="nucleotide sequence ID" value="NZ_KQ235885.1"/>
</dbReference>
<dbReference type="Proteomes" id="UP000037392">
    <property type="component" value="Unassembled WGS sequence"/>
</dbReference>
<dbReference type="InterPro" id="IPR008599">
    <property type="entry name" value="Diacid_rec"/>
</dbReference>
<dbReference type="GeneID" id="93164913"/>
<dbReference type="InterPro" id="IPR025736">
    <property type="entry name" value="PucR_C-HTH_dom"/>
</dbReference>
<protein>
    <recommendedName>
        <fullName evidence="5">Sugar diacid recognition domain-containing protein</fullName>
    </recommendedName>
</protein>
<evidence type="ECO:0000313" key="4">
    <source>
        <dbReference type="Proteomes" id="UP000037392"/>
    </source>
</evidence>